<gene>
    <name evidence="3" type="ORF">N0V87_002227</name>
</gene>
<evidence type="ECO:0000313" key="3">
    <source>
        <dbReference type="EMBL" id="KAJ4340873.1"/>
    </source>
</evidence>
<proteinExistence type="predicted"/>
<accession>A0A9W8X5M4</accession>
<protein>
    <submittedName>
        <fullName evidence="3">Uncharacterized protein</fullName>
    </submittedName>
</protein>
<sequence length="381" mass="43117">MSAYEDAFIAEAEALSNKLIAEGDARLASATARLSHCHKRVKKTEGIHRNDQEHFRKAELALEKHKVSIVAPHILAAYEKLPSVELKLKIAEFEHQRKTDEYQRLQAKHLDASKSEIRLKKANKQLTNTVETLTAQLEGKSSPQEQTLQNENDELKKKLDLLQAQLDSKTKECDAKDQAVEDLREEFGAYQSVYEDTWSHRHDGCNELAAALEEQCEVLQNNFEALQGINNTLEGNLNTLHHKLNSAAKERDNLQERYKESIKAHKMELEDLDTFECEGSSGFHLERALCISRASEVQALQLVDQVNHDRMVAWNQLHEHQTRLSQENYASVGAWVAARQAPSLSPTLVSPDFKPSEGDENGWKITGDCDLSESSSVEFHL</sequence>
<dbReference type="OrthoDB" id="3791457at2759"/>
<organism evidence="3 4">
    <name type="scientific">Didymella glomerata</name>
    <dbReference type="NCBI Taxonomy" id="749621"/>
    <lineage>
        <taxon>Eukaryota</taxon>
        <taxon>Fungi</taxon>
        <taxon>Dikarya</taxon>
        <taxon>Ascomycota</taxon>
        <taxon>Pezizomycotina</taxon>
        <taxon>Dothideomycetes</taxon>
        <taxon>Pleosporomycetidae</taxon>
        <taxon>Pleosporales</taxon>
        <taxon>Pleosporineae</taxon>
        <taxon>Didymellaceae</taxon>
        <taxon>Didymella</taxon>
    </lineage>
</organism>
<reference evidence="3" key="1">
    <citation type="submission" date="2022-10" db="EMBL/GenBank/DDBJ databases">
        <title>Tapping the CABI collections for fungal endophytes: first genome assemblies for Collariella, Neodidymelliopsis, Ascochyta clinopodiicola, Didymella pomorum, Didymosphaeria variabile, Neocosmospora piperis and Neocucurbitaria cava.</title>
        <authorList>
            <person name="Hill R."/>
        </authorList>
    </citation>
    <scope>NUCLEOTIDE SEQUENCE</scope>
    <source>
        <strain evidence="3">IMI 360193</strain>
    </source>
</reference>
<keyword evidence="1" id="KW-0175">Coiled coil</keyword>
<feature type="coiled-coil region" evidence="1">
    <location>
        <begin position="145"/>
        <end position="264"/>
    </location>
</feature>
<name>A0A9W8X5M4_9PLEO</name>
<keyword evidence="4" id="KW-1185">Reference proteome</keyword>
<feature type="region of interest" description="Disordered" evidence="2">
    <location>
        <begin position="346"/>
        <end position="367"/>
    </location>
</feature>
<evidence type="ECO:0000256" key="2">
    <source>
        <dbReference type="SAM" id="MobiDB-lite"/>
    </source>
</evidence>
<comment type="caution">
    <text evidence="3">The sequence shown here is derived from an EMBL/GenBank/DDBJ whole genome shotgun (WGS) entry which is preliminary data.</text>
</comment>
<dbReference type="EMBL" id="JAPEUV010000014">
    <property type="protein sequence ID" value="KAJ4340873.1"/>
    <property type="molecule type" value="Genomic_DNA"/>
</dbReference>
<evidence type="ECO:0000256" key="1">
    <source>
        <dbReference type="SAM" id="Coils"/>
    </source>
</evidence>
<dbReference type="Proteomes" id="UP001140562">
    <property type="component" value="Unassembled WGS sequence"/>
</dbReference>
<dbReference type="AlphaFoldDB" id="A0A9W8X5M4"/>
<evidence type="ECO:0000313" key="4">
    <source>
        <dbReference type="Proteomes" id="UP001140562"/>
    </source>
</evidence>